<protein>
    <submittedName>
        <fullName evidence="1">Uncharacterized protein</fullName>
    </submittedName>
</protein>
<sequence>MTIDFLLDEIDPNVSGIWMETLISLWFENGLSFEQFDTIYNVGVLTDTLDDQFIQSLMPSDGDFSRQMPSIINSLDFWEEIPAWHEVCMLKRLFQSSADSHTFAQSFEPLFKRTLIIVTQILPAQAASREKHNPLVYDNVELVRLDQEPFWYQQKFSAYSQRHLEKETRLLRTTELSLRYIFARQMKAITHFCSSPLLDFVEENVASYVEFGHEEVPPDDQGIYPREWLDVINSWVMAMNEKRNDAESGPSILNANWVTNLDQSS</sequence>
<keyword evidence="2" id="KW-1185">Reference proteome</keyword>
<organism evidence="1 2">
    <name type="scientific">Fusarium austroafricanum</name>
    <dbReference type="NCBI Taxonomy" id="2364996"/>
    <lineage>
        <taxon>Eukaryota</taxon>
        <taxon>Fungi</taxon>
        <taxon>Dikarya</taxon>
        <taxon>Ascomycota</taxon>
        <taxon>Pezizomycotina</taxon>
        <taxon>Sordariomycetes</taxon>
        <taxon>Hypocreomycetidae</taxon>
        <taxon>Hypocreales</taxon>
        <taxon>Nectriaceae</taxon>
        <taxon>Fusarium</taxon>
        <taxon>Fusarium concolor species complex</taxon>
    </lineage>
</organism>
<gene>
    <name evidence="1" type="ORF">F53441_8306</name>
</gene>
<reference evidence="1" key="1">
    <citation type="submission" date="2020-01" db="EMBL/GenBank/DDBJ databases">
        <title>Identification and distribution of gene clusters putatively required for synthesis of sphingolipid metabolism inhibitors in phylogenetically diverse species of the filamentous fungus Fusarium.</title>
        <authorList>
            <person name="Kim H.-S."/>
            <person name="Busman M."/>
            <person name="Brown D.W."/>
            <person name="Divon H."/>
            <person name="Uhlig S."/>
            <person name="Proctor R.H."/>
        </authorList>
    </citation>
    <scope>NUCLEOTIDE SEQUENCE</scope>
    <source>
        <strain evidence="1">NRRL 53441</strain>
    </source>
</reference>
<proteinExistence type="predicted"/>
<dbReference type="OrthoDB" id="4975916at2759"/>
<dbReference type="EMBL" id="JAADJG010000349">
    <property type="protein sequence ID" value="KAF4448272.1"/>
    <property type="molecule type" value="Genomic_DNA"/>
</dbReference>
<comment type="caution">
    <text evidence="1">The sequence shown here is derived from an EMBL/GenBank/DDBJ whole genome shotgun (WGS) entry which is preliminary data.</text>
</comment>
<evidence type="ECO:0000313" key="2">
    <source>
        <dbReference type="Proteomes" id="UP000605986"/>
    </source>
</evidence>
<dbReference type="AlphaFoldDB" id="A0A8H4KD62"/>
<name>A0A8H4KD62_9HYPO</name>
<accession>A0A8H4KD62</accession>
<dbReference type="Proteomes" id="UP000605986">
    <property type="component" value="Unassembled WGS sequence"/>
</dbReference>
<evidence type="ECO:0000313" key="1">
    <source>
        <dbReference type="EMBL" id="KAF4448272.1"/>
    </source>
</evidence>